<evidence type="ECO:0000313" key="2">
    <source>
        <dbReference type="EMBL" id="QLB63469.1"/>
    </source>
</evidence>
<evidence type="ECO:0000256" key="1">
    <source>
        <dbReference type="SAM" id="MobiDB-lite"/>
    </source>
</evidence>
<proteinExistence type="predicted"/>
<feature type="compositionally biased region" description="Polar residues" evidence="1">
    <location>
        <begin position="86"/>
        <end position="96"/>
    </location>
</feature>
<organism evidence="2 3">
    <name type="scientific">Paraburkholderia caribensis</name>
    <dbReference type="NCBI Taxonomy" id="75105"/>
    <lineage>
        <taxon>Bacteria</taxon>
        <taxon>Pseudomonadati</taxon>
        <taxon>Pseudomonadota</taxon>
        <taxon>Betaproteobacteria</taxon>
        <taxon>Burkholderiales</taxon>
        <taxon>Burkholderiaceae</taxon>
        <taxon>Paraburkholderia</taxon>
    </lineage>
</organism>
<dbReference type="EMBL" id="CP015958">
    <property type="protein sequence ID" value="QLB63469.1"/>
    <property type="molecule type" value="Genomic_DNA"/>
</dbReference>
<sequence length="243" mass="25984">MTENAIQSLADHAVAAGTLSRSDADRMIAADVAALNAPDAPMTPSQTAQADDFMQRRAADLVSSGQMTQEQADAALKTWMGVAASPTQQQGDQQVNGPVADPFAGAQLDPGFGPPERPSEYRFDIPNPDVMTVQELGWAQDVFMTAKMPVGISQQIFSTVMQLAQQPMDAADIDLMAHKTTAELQQVYGANTEAAVALGRRFVLELDKARPGVKDLLNNSGAGSHPVIVRQIIEHAARVYGKR</sequence>
<name>A0A9Q6WM74_9BURK</name>
<reference evidence="2 3" key="1">
    <citation type="journal article" date="2014" name="Genome Announc.">
        <title>Draft Genome Sequence of the Haloacid-Degrading Burkholderia caribensis Strain MBA4.</title>
        <authorList>
            <person name="Pan Y."/>
            <person name="Kong K.F."/>
            <person name="Tsang J.S."/>
        </authorList>
    </citation>
    <scope>NUCLEOTIDE SEQUENCE [LARGE SCALE GENOMIC DNA]</scope>
    <source>
        <strain evidence="2 3">852011</strain>
    </source>
</reference>
<evidence type="ECO:0000313" key="3">
    <source>
        <dbReference type="Proteomes" id="UP000509548"/>
    </source>
</evidence>
<protein>
    <submittedName>
        <fullName evidence="2">Uncharacterized protein</fullName>
    </submittedName>
</protein>
<dbReference type="Proteomes" id="UP000509548">
    <property type="component" value="Chromosome 1"/>
</dbReference>
<gene>
    <name evidence="2" type="ORF">A9O66_14410</name>
</gene>
<accession>A0A9Q6WM74</accession>
<dbReference type="AlphaFoldDB" id="A0A9Q6WM74"/>
<feature type="region of interest" description="Disordered" evidence="1">
    <location>
        <begin position="86"/>
        <end position="120"/>
    </location>
</feature>